<accession>A0ABV6KJK1</accession>
<protein>
    <recommendedName>
        <fullName evidence="3">LysM domain-containing protein</fullName>
    </recommendedName>
</protein>
<reference evidence="1 2" key="1">
    <citation type="submission" date="2024-09" db="EMBL/GenBank/DDBJ databases">
        <authorList>
            <person name="Sun Q."/>
            <person name="Mori K."/>
        </authorList>
    </citation>
    <scope>NUCLEOTIDE SEQUENCE [LARGE SCALE GENOMIC DNA]</scope>
    <source>
        <strain evidence="1 2">NCAIM B.02610</strain>
    </source>
</reference>
<dbReference type="Proteomes" id="UP001589838">
    <property type="component" value="Unassembled WGS sequence"/>
</dbReference>
<sequence>MKRIGTILIILVILYSTYYDLTIGTLPNGLTQAVAEQKTIEQQNNSVDKDESNQNSELILDDLEPVKEIVVEPGQTVLSIVEHLHEGPISPSIQEIVHDFQELNGGIKPEEIQIGKKYFFPLYQ</sequence>
<comment type="caution">
    <text evidence="1">The sequence shown here is derived from an EMBL/GenBank/DDBJ whole genome shotgun (WGS) entry which is preliminary data.</text>
</comment>
<evidence type="ECO:0008006" key="3">
    <source>
        <dbReference type="Google" id="ProtNLM"/>
    </source>
</evidence>
<evidence type="ECO:0000313" key="1">
    <source>
        <dbReference type="EMBL" id="MFC0473511.1"/>
    </source>
</evidence>
<gene>
    <name evidence="1" type="ORF">ACFFHM_24115</name>
</gene>
<name>A0ABV6KJK1_9BACI</name>
<keyword evidence="2" id="KW-1185">Reference proteome</keyword>
<evidence type="ECO:0000313" key="2">
    <source>
        <dbReference type="Proteomes" id="UP001589838"/>
    </source>
</evidence>
<proteinExistence type="predicted"/>
<dbReference type="EMBL" id="JBHLUX010000094">
    <property type="protein sequence ID" value="MFC0473511.1"/>
    <property type="molecule type" value="Genomic_DNA"/>
</dbReference>
<dbReference type="RefSeq" id="WP_335961980.1">
    <property type="nucleotide sequence ID" value="NZ_JAXBLX010000022.1"/>
</dbReference>
<organism evidence="1 2">
    <name type="scientific">Halalkalibacter kiskunsagensis</name>
    <dbReference type="NCBI Taxonomy" id="1548599"/>
    <lineage>
        <taxon>Bacteria</taxon>
        <taxon>Bacillati</taxon>
        <taxon>Bacillota</taxon>
        <taxon>Bacilli</taxon>
        <taxon>Bacillales</taxon>
        <taxon>Bacillaceae</taxon>
        <taxon>Halalkalibacter</taxon>
    </lineage>
</organism>